<accession>A0A7X8SPN3</accession>
<gene>
    <name evidence="5" type="ORF">HGP29_22950</name>
</gene>
<evidence type="ECO:0000313" key="5">
    <source>
        <dbReference type="EMBL" id="NLR94079.1"/>
    </source>
</evidence>
<proteinExistence type="inferred from homology"/>
<feature type="chain" id="PRO_5031507956" evidence="3">
    <location>
        <begin position="22"/>
        <end position="454"/>
    </location>
</feature>
<name>A0A7X8SPN3_9BACT</name>
<dbReference type="Gene3D" id="3.40.720.10">
    <property type="entry name" value="Alkaline Phosphatase, subunit A"/>
    <property type="match status" value="1"/>
</dbReference>
<dbReference type="Pfam" id="PF00884">
    <property type="entry name" value="Sulfatase"/>
    <property type="match status" value="1"/>
</dbReference>
<dbReference type="EMBL" id="JABAIL010000009">
    <property type="protein sequence ID" value="NLR94079.1"/>
    <property type="molecule type" value="Genomic_DNA"/>
</dbReference>
<evidence type="ECO:0000256" key="1">
    <source>
        <dbReference type="ARBA" id="ARBA00008779"/>
    </source>
</evidence>
<dbReference type="SUPFAM" id="SSF53649">
    <property type="entry name" value="Alkaline phosphatase-like"/>
    <property type="match status" value="1"/>
</dbReference>
<keyword evidence="2" id="KW-0378">Hydrolase</keyword>
<dbReference type="PANTHER" id="PTHR42693">
    <property type="entry name" value="ARYLSULFATASE FAMILY MEMBER"/>
    <property type="match status" value="1"/>
</dbReference>
<organism evidence="5 6">
    <name type="scientific">Flammeovirga agarivorans</name>
    <dbReference type="NCBI Taxonomy" id="2726742"/>
    <lineage>
        <taxon>Bacteria</taxon>
        <taxon>Pseudomonadati</taxon>
        <taxon>Bacteroidota</taxon>
        <taxon>Cytophagia</taxon>
        <taxon>Cytophagales</taxon>
        <taxon>Flammeovirgaceae</taxon>
        <taxon>Flammeovirga</taxon>
    </lineage>
</organism>
<feature type="signal peptide" evidence="3">
    <location>
        <begin position="1"/>
        <end position="21"/>
    </location>
</feature>
<dbReference type="InterPro" id="IPR000917">
    <property type="entry name" value="Sulfatase_N"/>
</dbReference>
<dbReference type="GO" id="GO:0004065">
    <property type="term" value="F:arylsulfatase activity"/>
    <property type="evidence" value="ECO:0007669"/>
    <property type="project" value="TreeGrafter"/>
</dbReference>
<evidence type="ECO:0000256" key="2">
    <source>
        <dbReference type="ARBA" id="ARBA00022801"/>
    </source>
</evidence>
<dbReference type="InterPro" id="IPR017850">
    <property type="entry name" value="Alkaline_phosphatase_core_sf"/>
</dbReference>
<dbReference type="CDD" id="cd16026">
    <property type="entry name" value="GALNS_like"/>
    <property type="match status" value="1"/>
</dbReference>
<keyword evidence="3" id="KW-0732">Signal</keyword>
<feature type="domain" description="Sulfatase N-terminal" evidence="4">
    <location>
        <begin position="28"/>
        <end position="324"/>
    </location>
</feature>
<evidence type="ECO:0000259" key="4">
    <source>
        <dbReference type="Pfam" id="PF00884"/>
    </source>
</evidence>
<sequence>MKTKLLLVLGLIIGSLFSIQAQDRSKTPNIIIIYMDDMGYADLGCYEGSLNATPAIDKMASEGTIFTSFYAGSNICSPSRAALLTGMYPPRASVPRVYLDTPKGINYELTTLAELLKTKDYATALIGKWHLGYHDEFLPLNHGFDTFYGLPHSHDLKVNGELPFYENEKIIERNPDPAQLTTRYTEKAVEYIKKNKDKPFFLYLAHNMPHTPLAVSSKFEGKSENGLYGDVIMEIDWSVNQVLEEVKKQGLEENTLIIVSSDNGPSLKQGNHAGNAGIFREGKGTTFEGGHRVPGIFYMPGTVKQQIVTDMTSQIDIFPTIAAMVQAELPEYKIDGVNMLSTLKEGETSPRREFFYFQGKTVEAYRKGNIKIHKLHKYRSSYPENVVINGESGKLKVFKKELEASVFNLDKDPSEKENIINKKEETYQKYLKRMKSFNKKLNTNKFEPELKETK</sequence>
<dbReference type="Gene3D" id="3.30.1120.10">
    <property type="match status" value="1"/>
</dbReference>
<keyword evidence="6" id="KW-1185">Reference proteome</keyword>
<comment type="caution">
    <text evidence="5">The sequence shown here is derived from an EMBL/GenBank/DDBJ whole genome shotgun (WGS) entry which is preliminary data.</text>
</comment>
<evidence type="ECO:0000256" key="3">
    <source>
        <dbReference type="SAM" id="SignalP"/>
    </source>
</evidence>
<evidence type="ECO:0000313" key="6">
    <source>
        <dbReference type="Proteomes" id="UP000585050"/>
    </source>
</evidence>
<dbReference type="AlphaFoldDB" id="A0A7X8SPN3"/>
<dbReference type="InterPro" id="IPR050738">
    <property type="entry name" value="Sulfatase"/>
</dbReference>
<dbReference type="Pfam" id="PF14707">
    <property type="entry name" value="Sulfatase_C"/>
    <property type="match status" value="1"/>
</dbReference>
<dbReference type="RefSeq" id="WP_168884790.1">
    <property type="nucleotide sequence ID" value="NZ_JABAIL010000009.1"/>
</dbReference>
<dbReference type="Proteomes" id="UP000585050">
    <property type="component" value="Unassembled WGS sequence"/>
</dbReference>
<reference evidence="5 6" key="1">
    <citation type="submission" date="2020-04" db="EMBL/GenBank/DDBJ databases">
        <title>Flammeovirga sp. SR4, a novel species isolated from seawater.</title>
        <authorList>
            <person name="Wang X."/>
        </authorList>
    </citation>
    <scope>NUCLEOTIDE SEQUENCE [LARGE SCALE GENOMIC DNA]</scope>
    <source>
        <strain evidence="5 6">SR4</strain>
    </source>
</reference>
<comment type="similarity">
    <text evidence="1">Belongs to the sulfatase family.</text>
</comment>
<protein>
    <submittedName>
        <fullName evidence="5">Sulfatase</fullName>
    </submittedName>
</protein>
<dbReference type="PANTHER" id="PTHR42693:SF53">
    <property type="entry name" value="ENDO-4-O-SULFATASE"/>
    <property type="match status" value="1"/>
</dbReference>